<dbReference type="EMBL" id="BAAAVI010000019">
    <property type="protein sequence ID" value="GAA2870239.1"/>
    <property type="molecule type" value="Genomic_DNA"/>
</dbReference>
<protein>
    <submittedName>
        <fullName evidence="1">Uncharacterized protein</fullName>
    </submittedName>
</protein>
<sequence>MIVPFNEGENMARTSRWKVVAGAGALGGAAFLMTGSVAYAEPRPVDDGIELRLLVDDCPASVPNPATAP</sequence>
<accession>A0ABP6ICP3</accession>
<organism evidence="1 2">
    <name type="scientific">Streptosporangium fragile</name>
    <dbReference type="NCBI Taxonomy" id="46186"/>
    <lineage>
        <taxon>Bacteria</taxon>
        <taxon>Bacillati</taxon>
        <taxon>Actinomycetota</taxon>
        <taxon>Actinomycetes</taxon>
        <taxon>Streptosporangiales</taxon>
        <taxon>Streptosporangiaceae</taxon>
        <taxon>Streptosporangium</taxon>
    </lineage>
</organism>
<evidence type="ECO:0000313" key="2">
    <source>
        <dbReference type="Proteomes" id="UP001500831"/>
    </source>
</evidence>
<gene>
    <name evidence="1" type="ORF">GCM10010517_30390</name>
</gene>
<evidence type="ECO:0000313" key="1">
    <source>
        <dbReference type="EMBL" id="GAA2870239.1"/>
    </source>
</evidence>
<name>A0ABP6ICP3_9ACTN</name>
<dbReference type="Proteomes" id="UP001500831">
    <property type="component" value="Unassembled WGS sequence"/>
</dbReference>
<keyword evidence="2" id="KW-1185">Reference proteome</keyword>
<comment type="caution">
    <text evidence="1">The sequence shown here is derived from an EMBL/GenBank/DDBJ whole genome shotgun (WGS) entry which is preliminary data.</text>
</comment>
<proteinExistence type="predicted"/>
<reference evidence="2" key="1">
    <citation type="journal article" date="2019" name="Int. J. Syst. Evol. Microbiol.">
        <title>The Global Catalogue of Microorganisms (GCM) 10K type strain sequencing project: providing services to taxonomists for standard genome sequencing and annotation.</title>
        <authorList>
            <consortium name="The Broad Institute Genomics Platform"/>
            <consortium name="The Broad Institute Genome Sequencing Center for Infectious Disease"/>
            <person name="Wu L."/>
            <person name="Ma J."/>
        </authorList>
    </citation>
    <scope>NUCLEOTIDE SEQUENCE [LARGE SCALE GENOMIC DNA]</scope>
    <source>
        <strain evidence="2">JCM 6242</strain>
    </source>
</reference>